<evidence type="ECO:0000259" key="14">
    <source>
        <dbReference type="Pfam" id="PF00593"/>
    </source>
</evidence>
<dbReference type="InterPro" id="IPR000531">
    <property type="entry name" value="Beta-barrel_TonB"/>
</dbReference>
<dbReference type="PROSITE" id="PS52016">
    <property type="entry name" value="TONB_DEPENDENT_REC_3"/>
    <property type="match status" value="1"/>
</dbReference>
<dbReference type="Pfam" id="PF07715">
    <property type="entry name" value="Plug"/>
    <property type="match status" value="1"/>
</dbReference>
<dbReference type="EMBL" id="JBHTIK010000002">
    <property type="protein sequence ID" value="MFD0847306.1"/>
    <property type="molecule type" value="Genomic_DNA"/>
</dbReference>
<keyword evidence="7 12" id="KW-0798">TonB box</keyword>
<evidence type="ECO:0000256" key="5">
    <source>
        <dbReference type="ARBA" id="ARBA00022729"/>
    </source>
</evidence>
<comment type="caution">
    <text evidence="16">The sequence shown here is derived from an EMBL/GenBank/DDBJ whole genome shotgun (WGS) entry which is preliminary data.</text>
</comment>
<evidence type="ECO:0000256" key="12">
    <source>
        <dbReference type="RuleBase" id="RU003357"/>
    </source>
</evidence>
<dbReference type="RefSeq" id="WP_381486084.1">
    <property type="nucleotide sequence ID" value="NZ_JBHTIK010000002.1"/>
</dbReference>
<keyword evidence="2 10" id="KW-0813">Transport</keyword>
<dbReference type="InterPro" id="IPR010917">
    <property type="entry name" value="TonB_rcpt_CS"/>
</dbReference>
<dbReference type="InterPro" id="IPR039426">
    <property type="entry name" value="TonB-dep_rcpt-like"/>
</dbReference>
<evidence type="ECO:0000313" key="16">
    <source>
        <dbReference type="EMBL" id="MFD0847306.1"/>
    </source>
</evidence>
<keyword evidence="6" id="KW-0406">Ion transport</keyword>
<feature type="domain" description="TonB-dependent receptor plug" evidence="15">
    <location>
        <begin position="50"/>
        <end position="157"/>
    </location>
</feature>
<protein>
    <submittedName>
        <fullName evidence="16">TonB-dependent receptor domain-containing protein</fullName>
    </submittedName>
</protein>
<feature type="domain" description="TonB-dependent receptor-like beta-barrel" evidence="14">
    <location>
        <begin position="229"/>
        <end position="644"/>
    </location>
</feature>
<accession>A0ABW3C0U4</accession>
<evidence type="ECO:0000256" key="10">
    <source>
        <dbReference type="PROSITE-ProRule" id="PRU01360"/>
    </source>
</evidence>
<gene>
    <name evidence="16" type="ORF">ACFQ00_03140</name>
</gene>
<evidence type="ECO:0000313" key="17">
    <source>
        <dbReference type="Proteomes" id="UP001597124"/>
    </source>
</evidence>
<feature type="signal peptide" evidence="13">
    <location>
        <begin position="1"/>
        <end position="23"/>
    </location>
</feature>
<keyword evidence="9 10" id="KW-0998">Cell outer membrane</keyword>
<keyword evidence="3 10" id="KW-1134">Transmembrane beta strand</keyword>
<evidence type="ECO:0000256" key="6">
    <source>
        <dbReference type="ARBA" id="ARBA00023065"/>
    </source>
</evidence>
<dbReference type="Gene3D" id="2.170.130.10">
    <property type="entry name" value="TonB-dependent receptor, plug domain"/>
    <property type="match status" value="1"/>
</dbReference>
<dbReference type="SUPFAM" id="SSF56935">
    <property type="entry name" value="Porins"/>
    <property type="match status" value="1"/>
</dbReference>
<organism evidence="16 17">
    <name type="scientific">Sphingosinicella xenopeptidilytica</name>
    <dbReference type="NCBI Taxonomy" id="364098"/>
    <lineage>
        <taxon>Bacteria</taxon>
        <taxon>Pseudomonadati</taxon>
        <taxon>Pseudomonadota</taxon>
        <taxon>Alphaproteobacteria</taxon>
        <taxon>Sphingomonadales</taxon>
        <taxon>Sphingosinicellaceae</taxon>
        <taxon>Sphingosinicella</taxon>
    </lineage>
</organism>
<dbReference type="Proteomes" id="UP001597124">
    <property type="component" value="Unassembled WGS sequence"/>
</dbReference>
<dbReference type="Gene3D" id="2.40.170.20">
    <property type="entry name" value="TonB-dependent receptor, beta-barrel domain"/>
    <property type="match status" value="1"/>
</dbReference>
<evidence type="ECO:0000256" key="4">
    <source>
        <dbReference type="ARBA" id="ARBA00022692"/>
    </source>
</evidence>
<keyword evidence="8 10" id="KW-0472">Membrane</keyword>
<dbReference type="CDD" id="cd01347">
    <property type="entry name" value="ligand_gated_channel"/>
    <property type="match status" value="1"/>
</dbReference>
<dbReference type="Pfam" id="PF00593">
    <property type="entry name" value="TonB_dep_Rec_b-barrel"/>
    <property type="match status" value="1"/>
</dbReference>
<comment type="subcellular location">
    <subcellularLocation>
        <location evidence="1 10">Cell outer membrane</location>
        <topology evidence="1 10">Multi-pass membrane protein</topology>
    </subcellularLocation>
</comment>
<evidence type="ECO:0000256" key="1">
    <source>
        <dbReference type="ARBA" id="ARBA00004571"/>
    </source>
</evidence>
<dbReference type="PROSITE" id="PS01156">
    <property type="entry name" value="TONB_DEPENDENT_REC_2"/>
    <property type="match status" value="1"/>
</dbReference>
<evidence type="ECO:0000256" key="8">
    <source>
        <dbReference type="ARBA" id="ARBA00023136"/>
    </source>
</evidence>
<evidence type="ECO:0000256" key="13">
    <source>
        <dbReference type="SAM" id="SignalP"/>
    </source>
</evidence>
<evidence type="ECO:0000259" key="15">
    <source>
        <dbReference type="Pfam" id="PF07715"/>
    </source>
</evidence>
<evidence type="ECO:0000256" key="2">
    <source>
        <dbReference type="ARBA" id="ARBA00022448"/>
    </source>
</evidence>
<keyword evidence="5 13" id="KW-0732">Signal</keyword>
<keyword evidence="17" id="KW-1185">Reference proteome</keyword>
<keyword evidence="4 10" id="KW-0812">Transmembrane</keyword>
<dbReference type="PANTHER" id="PTHR30069">
    <property type="entry name" value="TONB-DEPENDENT OUTER MEMBRANE RECEPTOR"/>
    <property type="match status" value="1"/>
</dbReference>
<evidence type="ECO:0000256" key="9">
    <source>
        <dbReference type="ARBA" id="ARBA00023237"/>
    </source>
</evidence>
<dbReference type="InterPro" id="IPR036942">
    <property type="entry name" value="Beta-barrel_TonB_sf"/>
</dbReference>
<feature type="short sequence motif" description="TonB C-terminal box" evidence="11">
    <location>
        <begin position="655"/>
        <end position="672"/>
    </location>
</feature>
<feature type="chain" id="PRO_5047383273" evidence="13">
    <location>
        <begin position="24"/>
        <end position="672"/>
    </location>
</feature>
<dbReference type="PANTHER" id="PTHR30069:SF53">
    <property type="entry name" value="COLICIN I RECEPTOR-RELATED"/>
    <property type="match status" value="1"/>
</dbReference>
<keyword evidence="16" id="KW-0675">Receptor</keyword>
<dbReference type="InterPro" id="IPR012910">
    <property type="entry name" value="Plug_dom"/>
</dbReference>
<reference evidence="17" key="1">
    <citation type="journal article" date="2019" name="Int. J. Syst. Evol. Microbiol.">
        <title>The Global Catalogue of Microorganisms (GCM) 10K type strain sequencing project: providing services to taxonomists for standard genome sequencing and annotation.</title>
        <authorList>
            <consortium name="The Broad Institute Genomics Platform"/>
            <consortium name="The Broad Institute Genome Sequencing Center for Infectious Disease"/>
            <person name="Wu L."/>
            <person name="Ma J."/>
        </authorList>
    </citation>
    <scope>NUCLEOTIDE SEQUENCE [LARGE SCALE GENOMIC DNA]</scope>
    <source>
        <strain evidence="17">CCUG 52537</strain>
    </source>
</reference>
<sequence>MICKTRLLLSAVSLFALSQTAYAQTAAENDGPAQNSDAIVVTASSKAQKIIDAPASISVVTAEELALRPIQDLTDILDRMEGVTINRAGNQRNIQLRGLPSIYTLFLIDGKRVSASTTNFRGNDFDAAWVPVEAIQQVEVVRGPLSSLYGSDAIGGVVNIITKPVGEDWHGSLSADYTFQEDRDAGDLDKVGGYISGPIVAGMLGFKAYGGINIREEDRTVNPVPSGGGDPLPGFDRQEEKYLDGTLVWTPDAHNEVSLNYGYNKLIHGQTPMTRHSGSLAYKGDWDFGKALLRLSADRIHNAAGTVDDEINPNTSNDVILDGRFTLPWEAARQSITIGGEYRYQRLKDPANLGGLPGSPEFGLSTSTSVTQKALFIEDEIEVTEDLSVTLGNRYDDHENFGGHHSPRAYVVWHPVDDLTVKGGWARAFRAPTLLQNSPNWGTVSCGSATTGCYIIGSEDLKPETSTSYEASVRYDTSDFAVGITLFRNSLRNQISIENRTRDVIAAPLLPNFVGFLEDGRPIFAYENIARVRTQGIEATARFSPVAGVTVQANYSYLDAENRSGPTPLAIPYTPHHSGNLSVSWQANEKLSLFAASNYVGRQYLDVYSNPLYNVERGSYLTVDFSGTYKINDKFLIRAGILNVFDNRQEREILTEYNEDGRRFFIAGTAKF</sequence>
<comment type="similarity">
    <text evidence="10 12">Belongs to the TonB-dependent receptor family.</text>
</comment>
<dbReference type="InterPro" id="IPR037066">
    <property type="entry name" value="Plug_dom_sf"/>
</dbReference>
<evidence type="ECO:0000256" key="7">
    <source>
        <dbReference type="ARBA" id="ARBA00023077"/>
    </source>
</evidence>
<evidence type="ECO:0000256" key="11">
    <source>
        <dbReference type="PROSITE-ProRule" id="PRU10144"/>
    </source>
</evidence>
<proteinExistence type="inferred from homology"/>
<name>A0ABW3C0U4_SPHXN</name>
<evidence type="ECO:0000256" key="3">
    <source>
        <dbReference type="ARBA" id="ARBA00022452"/>
    </source>
</evidence>